<comment type="caution">
    <text evidence="1">The sequence shown here is derived from an EMBL/GenBank/DDBJ whole genome shotgun (WGS) entry which is preliminary data.</text>
</comment>
<evidence type="ECO:0000313" key="2">
    <source>
        <dbReference type="Proteomes" id="UP001198571"/>
    </source>
</evidence>
<accession>A0ABS8CIF4</accession>
<dbReference type="Pfam" id="PF06821">
    <property type="entry name" value="Ser_hydrolase"/>
    <property type="match status" value="1"/>
</dbReference>
<keyword evidence="1" id="KW-0378">Hydrolase</keyword>
<dbReference type="SUPFAM" id="SSF53474">
    <property type="entry name" value="alpha/beta-Hydrolases"/>
    <property type="match status" value="1"/>
</dbReference>
<dbReference type="RefSeq" id="WP_226934087.1">
    <property type="nucleotide sequence ID" value="NZ_JACDXX010000003.1"/>
</dbReference>
<dbReference type="Gene3D" id="3.40.50.1820">
    <property type="entry name" value="alpha/beta hydrolase"/>
    <property type="match status" value="1"/>
</dbReference>
<dbReference type="EMBL" id="JACDXX010000003">
    <property type="protein sequence ID" value="MCB5409182.1"/>
    <property type="molecule type" value="Genomic_DNA"/>
</dbReference>
<sequence length="216" mass="22821">MITTLLVPGLDGSPAPHWQHWWAAGDPRALMVGLSEPSRPVAEVQEVELASMILQHPDCILVGHSLGAVLIARLLSRWPHLRVAGALLVAPAETEGRGRISSFGALPERPLDLPATVVASRNDPWMGFSRAAHLARVWQADLVDLGFAGHINTASGYGPWKAGKALRDALLRRARGGAAPGPLHPVRPYPVPSYAGPPYPVTGPGAGRGAALRVVS</sequence>
<reference evidence="1 2" key="1">
    <citation type="submission" date="2020-07" db="EMBL/GenBank/DDBJ databases">
        <title>Pseudogemmobacter sp. nov., isolated from poultry manure in Taiwan.</title>
        <authorList>
            <person name="Lin S.-Y."/>
            <person name="Tang Y.-S."/>
            <person name="Young C.-C."/>
        </authorList>
    </citation>
    <scope>NUCLEOTIDE SEQUENCE [LARGE SCALE GENOMIC DNA]</scope>
    <source>
        <strain evidence="1 2">CC-YST710</strain>
    </source>
</reference>
<name>A0ABS8CIF4_9RHOB</name>
<dbReference type="InterPro" id="IPR010662">
    <property type="entry name" value="RBBP9/YdeN"/>
</dbReference>
<protein>
    <submittedName>
        <fullName evidence="1">Alpha/beta hydrolase</fullName>
    </submittedName>
</protein>
<gene>
    <name evidence="1" type="ORF">H0485_04060</name>
</gene>
<proteinExistence type="predicted"/>
<dbReference type="InterPro" id="IPR029058">
    <property type="entry name" value="AB_hydrolase_fold"/>
</dbReference>
<keyword evidence="2" id="KW-1185">Reference proteome</keyword>
<dbReference type="GO" id="GO:0016787">
    <property type="term" value="F:hydrolase activity"/>
    <property type="evidence" value="ECO:0007669"/>
    <property type="project" value="UniProtKB-KW"/>
</dbReference>
<evidence type="ECO:0000313" key="1">
    <source>
        <dbReference type="EMBL" id="MCB5409182.1"/>
    </source>
</evidence>
<dbReference type="Proteomes" id="UP001198571">
    <property type="component" value="Unassembled WGS sequence"/>
</dbReference>
<organism evidence="1 2">
    <name type="scientific">Pseudogemmobacter faecipullorum</name>
    <dbReference type="NCBI Taxonomy" id="2755041"/>
    <lineage>
        <taxon>Bacteria</taxon>
        <taxon>Pseudomonadati</taxon>
        <taxon>Pseudomonadota</taxon>
        <taxon>Alphaproteobacteria</taxon>
        <taxon>Rhodobacterales</taxon>
        <taxon>Paracoccaceae</taxon>
        <taxon>Pseudogemmobacter</taxon>
    </lineage>
</organism>